<evidence type="ECO:0000313" key="8">
    <source>
        <dbReference type="EMBL" id="GGY69954.1"/>
    </source>
</evidence>
<dbReference type="InterPro" id="IPR006776">
    <property type="entry name" value="SsgB"/>
</dbReference>
<evidence type="ECO:0000256" key="3">
    <source>
        <dbReference type="ARBA" id="ARBA00022618"/>
    </source>
</evidence>
<evidence type="ECO:0000256" key="5">
    <source>
        <dbReference type="ARBA" id="ARBA00023210"/>
    </source>
</evidence>
<gene>
    <name evidence="8" type="ORF">GCM10010326_75320</name>
</gene>
<keyword evidence="6" id="KW-0131">Cell cycle</keyword>
<reference evidence="9" key="1">
    <citation type="journal article" date="2019" name="Int. J. Syst. Evol. Microbiol.">
        <title>The Global Catalogue of Microorganisms (GCM) 10K type strain sequencing project: providing services to taxonomists for standard genome sequencing and annotation.</title>
        <authorList>
            <consortium name="The Broad Institute Genomics Platform"/>
            <consortium name="The Broad Institute Genome Sequencing Center for Infectious Disease"/>
            <person name="Wu L."/>
            <person name="Ma J."/>
        </authorList>
    </citation>
    <scope>NUCLEOTIDE SEQUENCE [LARGE SCALE GENOMIC DNA]</scope>
    <source>
        <strain evidence="9">JCM 4594</strain>
    </source>
</reference>
<feature type="region of interest" description="Disordered" evidence="7">
    <location>
        <begin position="292"/>
        <end position="313"/>
    </location>
</feature>
<evidence type="ECO:0000256" key="2">
    <source>
        <dbReference type="ARBA" id="ARBA00009323"/>
    </source>
</evidence>
<comment type="similarity">
    <text evidence="2">Belongs to the SsgA family.</text>
</comment>
<dbReference type="Pfam" id="PF04686">
    <property type="entry name" value="SsgA"/>
    <property type="match status" value="1"/>
</dbReference>
<keyword evidence="5" id="KW-0717">Septation</keyword>
<evidence type="ECO:0000256" key="7">
    <source>
        <dbReference type="SAM" id="MobiDB-lite"/>
    </source>
</evidence>
<accession>A0ABQ3AXJ7</accession>
<comment type="caution">
    <text evidence="8">The sequence shown here is derived from an EMBL/GenBank/DDBJ whole genome shotgun (WGS) entry which is preliminary data.</text>
</comment>
<sequence>MNNATTTSVNSDFDALMEASSLGSPRVTAAIGSTPPDARQRFEHAARSPEAYIDEPSAQGATSRPHALGGPEHPTVRYGGSPTARLIMVSATGSGKTRAFLSRQHSDTAATAACNEPPAHPRISLVSRETMAAVLCAAYDAAEEAGSWRSPAPGRLTALLAARLPALAAPLPAEVEPPVPTRTDIAPTDRTPTRFVESAAHISMRMLLSLSGSPDRHTDHLLAQWVRKPAQWRSANTARSAHNTKLPLCVIDDELDQMLAPATLLTDSSDTQSQLSRLDGYVRMQLAERETFPRPTRTGLAQPGGQQRPWNLPPANLADSMRHGTWEITRLHELWSVRTPFPRDVHTVPMAWPGHGRYLYISERLLYSWRQPAAGRLESVVLVGECHSSRPMLLSCAMQGLPWLIVVAAPSMHTVQSLLPASEPPGVGVRDSGIIPANVETPLVRQPELFGDTTALSHVQVMHAEITGQLHVDREGSRTSPLPVLFRYRATDPYAVETVFGPEDTDVTWVFARDLLAAGMHAKTGDGDVTIWPGLHGPVNNTWIYIELKPPSGTALVSLPRARVEEFLNETNIAVPPGTEEDHLTCTLPDFEGQLTQLTGNPGSCE</sequence>
<dbReference type="EMBL" id="BMUU01000022">
    <property type="protein sequence ID" value="GGY69954.1"/>
    <property type="molecule type" value="Genomic_DNA"/>
</dbReference>
<dbReference type="Gene3D" id="2.30.31.20">
    <property type="entry name" value="Sporulation-specific cell division protein SsgB"/>
    <property type="match status" value="1"/>
</dbReference>
<name>A0ABQ3AXJ7_9ACTN</name>
<dbReference type="InterPro" id="IPR038658">
    <property type="entry name" value="SsgB_sf"/>
</dbReference>
<evidence type="ECO:0000313" key="9">
    <source>
        <dbReference type="Proteomes" id="UP000600946"/>
    </source>
</evidence>
<feature type="region of interest" description="Disordered" evidence="7">
    <location>
        <begin position="53"/>
        <end position="75"/>
    </location>
</feature>
<comment type="subcellular location">
    <subcellularLocation>
        <location evidence="1">Cell septum</location>
    </subcellularLocation>
</comment>
<evidence type="ECO:0000256" key="4">
    <source>
        <dbReference type="ARBA" id="ARBA00022969"/>
    </source>
</evidence>
<evidence type="ECO:0008006" key="10">
    <source>
        <dbReference type="Google" id="ProtNLM"/>
    </source>
</evidence>
<keyword evidence="4" id="KW-0749">Sporulation</keyword>
<keyword evidence="3" id="KW-0132">Cell division</keyword>
<keyword evidence="9" id="KW-1185">Reference proteome</keyword>
<evidence type="ECO:0000256" key="6">
    <source>
        <dbReference type="ARBA" id="ARBA00023306"/>
    </source>
</evidence>
<evidence type="ECO:0000256" key="1">
    <source>
        <dbReference type="ARBA" id="ARBA00004431"/>
    </source>
</evidence>
<proteinExistence type="inferred from homology"/>
<organism evidence="8 9">
    <name type="scientific">Streptomyces xanthochromogenes</name>
    <dbReference type="NCBI Taxonomy" id="67384"/>
    <lineage>
        <taxon>Bacteria</taxon>
        <taxon>Bacillati</taxon>
        <taxon>Actinomycetota</taxon>
        <taxon>Actinomycetes</taxon>
        <taxon>Kitasatosporales</taxon>
        <taxon>Streptomycetaceae</taxon>
        <taxon>Streptomyces</taxon>
    </lineage>
</organism>
<dbReference type="Proteomes" id="UP000600946">
    <property type="component" value="Unassembled WGS sequence"/>
</dbReference>
<protein>
    <recommendedName>
        <fullName evidence="10">SsgA family sporulation/cell division regulator</fullName>
    </recommendedName>
</protein>